<evidence type="ECO:0000256" key="2">
    <source>
        <dbReference type="SAM" id="Phobius"/>
    </source>
</evidence>
<feature type="transmembrane region" description="Helical" evidence="2">
    <location>
        <begin position="318"/>
        <end position="337"/>
    </location>
</feature>
<feature type="region of interest" description="Disordered" evidence="1">
    <location>
        <begin position="389"/>
        <end position="412"/>
    </location>
</feature>
<keyword evidence="2" id="KW-0472">Membrane</keyword>
<keyword evidence="4" id="KW-1185">Reference proteome</keyword>
<feature type="transmembrane region" description="Helical" evidence="2">
    <location>
        <begin position="125"/>
        <end position="141"/>
    </location>
</feature>
<dbReference type="EMBL" id="BSFP01000145">
    <property type="protein sequence ID" value="GLL08420.1"/>
    <property type="molecule type" value="Genomic_DNA"/>
</dbReference>
<feature type="transmembrane region" description="Helical" evidence="2">
    <location>
        <begin position="240"/>
        <end position="261"/>
    </location>
</feature>
<protein>
    <submittedName>
        <fullName evidence="3">Uncharacterized protein</fullName>
    </submittedName>
</protein>
<proteinExistence type="predicted"/>
<evidence type="ECO:0000256" key="1">
    <source>
        <dbReference type="SAM" id="MobiDB-lite"/>
    </source>
</evidence>
<keyword evidence="2" id="KW-1133">Transmembrane helix</keyword>
<keyword evidence="2" id="KW-0812">Transmembrane</keyword>
<feature type="transmembrane region" description="Helical" evidence="2">
    <location>
        <begin position="357"/>
        <end position="379"/>
    </location>
</feature>
<gene>
    <name evidence="3" type="ORF">GCM10017581_101810</name>
</gene>
<feature type="transmembrane region" description="Helical" evidence="2">
    <location>
        <begin position="180"/>
        <end position="197"/>
    </location>
</feature>
<dbReference type="RefSeq" id="WP_261964801.1">
    <property type="nucleotide sequence ID" value="NZ_BAAAXA010000001.1"/>
</dbReference>
<feature type="transmembrane region" description="Helical" evidence="2">
    <location>
        <begin position="100"/>
        <end position="119"/>
    </location>
</feature>
<feature type="transmembrane region" description="Helical" evidence="2">
    <location>
        <begin position="40"/>
        <end position="63"/>
    </location>
</feature>
<dbReference type="Proteomes" id="UP001143480">
    <property type="component" value="Unassembled WGS sequence"/>
</dbReference>
<sequence length="428" mass="45931">MTLAERIRIEPTTVLRTGGGIALGIVSTVIGRPYGVPADLLLLLAALVLTPLDLLPVVVITLIRRHDTVLGPLTLSDLAAIAYLVRLACSRRILGVGVTASRVVLALFFTWTVLVTLTGLGQQSTIGWLAVYACLGIMLTYSPTAKRWLHAGVLGLAAVELVLYVPQFPSRFFGRYVNDPAHMGFLLVCGLIIVATSDRPRRLRRVLAAVLVFGILCTFTRSVWFATTCVTAAAVLPRRWWVPLALPPALAGLFLPLVSLVTQTFHLNSGSAGIRLAGFAAGLEEFRRHPLTGQGWAAAAAAQARGIGGISQLPVYDLWIYLGGAVGLVGLLLFLVYCGLLGRESLTDPVAYLSLTAALGMSLTEMPLYAGSLIAVLMLTMPTSRPRAAAHQAADRPLRPPVRAAADRSPHFARHHRRAPYYRTGARA</sequence>
<feature type="transmembrane region" description="Helical" evidence="2">
    <location>
        <begin position="148"/>
        <end position="168"/>
    </location>
</feature>
<name>A0A9W6KXV9_9ACTN</name>
<accession>A0A9W6KXV9</accession>
<feature type="transmembrane region" description="Helical" evidence="2">
    <location>
        <begin position="209"/>
        <end position="234"/>
    </location>
</feature>
<comment type="caution">
    <text evidence="3">The sequence shown here is derived from an EMBL/GenBank/DDBJ whole genome shotgun (WGS) entry which is preliminary data.</text>
</comment>
<reference evidence="3" key="2">
    <citation type="submission" date="2023-01" db="EMBL/GenBank/DDBJ databases">
        <authorList>
            <person name="Sun Q."/>
            <person name="Evtushenko L."/>
        </authorList>
    </citation>
    <scope>NUCLEOTIDE SEQUENCE</scope>
    <source>
        <strain evidence="3">VKM Ac-1321</strain>
    </source>
</reference>
<evidence type="ECO:0000313" key="3">
    <source>
        <dbReference type="EMBL" id="GLL08420.1"/>
    </source>
</evidence>
<evidence type="ECO:0000313" key="4">
    <source>
        <dbReference type="Proteomes" id="UP001143480"/>
    </source>
</evidence>
<organism evidence="3 4">
    <name type="scientific">Dactylosporangium matsuzakiense</name>
    <dbReference type="NCBI Taxonomy" id="53360"/>
    <lineage>
        <taxon>Bacteria</taxon>
        <taxon>Bacillati</taxon>
        <taxon>Actinomycetota</taxon>
        <taxon>Actinomycetes</taxon>
        <taxon>Micromonosporales</taxon>
        <taxon>Micromonosporaceae</taxon>
        <taxon>Dactylosporangium</taxon>
    </lineage>
</organism>
<reference evidence="3" key="1">
    <citation type="journal article" date="2014" name="Int. J. Syst. Evol. Microbiol.">
        <title>Complete genome sequence of Corynebacterium casei LMG S-19264T (=DSM 44701T), isolated from a smear-ripened cheese.</title>
        <authorList>
            <consortium name="US DOE Joint Genome Institute (JGI-PGF)"/>
            <person name="Walter F."/>
            <person name="Albersmeier A."/>
            <person name="Kalinowski J."/>
            <person name="Ruckert C."/>
        </authorList>
    </citation>
    <scope>NUCLEOTIDE SEQUENCE</scope>
    <source>
        <strain evidence="3">VKM Ac-1321</strain>
    </source>
</reference>
<dbReference type="AlphaFoldDB" id="A0A9W6KXV9"/>